<dbReference type="PANTHER" id="PTHR43330:SF1">
    <property type="entry name" value="METHIONINE AMINOPEPTIDASE 1B, CHLOROPLASTIC"/>
    <property type="match status" value="1"/>
</dbReference>
<dbReference type="EMBL" id="CAMAPE010000045">
    <property type="protein sequence ID" value="CAH9103565.1"/>
    <property type="molecule type" value="Genomic_DNA"/>
</dbReference>
<keyword evidence="10" id="KW-1185">Reference proteome</keyword>
<evidence type="ECO:0000256" key="5">
    <source>
        <dbReference type="ARBA" id="ARBA00022946"/>
    </source>
</evidence>
<comment type="catalytic activity">
    <reaction evidence="6 7">
        <text>Release of N-terminal amino acids, preferentially methionine, from peptides and arylamides.</text>
        <dbReference type="EC" id="3.4.11.18"/>
    </reaction>
</comment>
<evidence type="ECO:0000259" key="8">
    <source>
        <dbReference type="Pfam" id="PF00557"/>
    </source>
</evidence>
<name>A0A9P1EFV5_CUSEU</name>
<dbReference type="GO" id="GO:0004239">
    <property type="term" value="F:initiator methionyl aminopeptidase activity"/>
    <property type="evidence" value="ECO:0007669"/>
    <property type="project" value="UniProtKB-UniRule"/>
</dbReference>
<dbReference type="GO" id="GO:0006508">
    <property type="term" value="P:proteolysis"/>
    <property type="evidence" value="ECO:0007669"/>
    <property type="project" value="UniProtKB-KW"/>
</dbReference>
<evidence type="ECO:0000256" key="1">
    <source>
        <dbReference type="ARBA" id="ARBA00022438"/>
    </source>
</evidence>
<comment type="caution">
    <text evidence="9">The sequence shown here is derived from an EMBL/GenBank/DDBJ whole genome shotgun (WGS) entry which is preliminary data.</text>
</comment>
<evidence type="ECO:0000256" key="6">
    <source>
        <dbReference type="HAMAP-Rule" id="MF_03174"/>
    </source>
</evidence>
<dbReference type="InterPro" id="IPR000994">
    <property type="entry name" value="Pept_M24"/>
</dbReference>
<feature type="binding site" evidence="6">
    <location>
        <position position="355"/>
    </location>
    <ligand>
        <name>a divalent metal cation</name>
        <dbReference type="ChEBI" id="CHEBI:60240"/>
        <label>1</label>
    </ligand>
</feature>
<evidence type="ECO:0000256" key="2">
    <source>
        <dbReference type="ARBA" id="ARBA00022670"/>
    </source>
</evidence>
<evidence type="ECO:0000256" key="7">
    <source>
        <dbReference type="RuleBase" id="RU003653"/>
    </source>
</evidence>
<dbReference type="Gene3D" id="3.90.230.10">
    <property type="entry name" value="Creatinase/methionine aminopeptidase superfamily"/>
    <property type="match status" value="1"/>
</dbReference>
<dbReference type="InterPro" id="IPR001714">
    <property type="entry name" value="Pept_M24_MAP"/>
</dbReference>
<organism evidence="9 10">
    <name type="scientific">Cuscuta europaea</name>
    <name type="common">European dodder</name>
    <dbReference type="NCBI Taxonomy" id="41803"/>
    <lineage>
        <taxon>Eukaryota</taxon>
        <taxon>Viridiplantae</taxon>
        <taxon>Streptophyta</taxon>
        <taxon>Embryophyta</taxon>
        <taxon>Tracheophyta</taxon>
        <taxon>Spermatophyta</taxon>
        <taxon>Magnoliopsida</taxon>
        <taxon>eudicotyledons</taxon>
        <taxon>Gunneridae</taxon>
        <taxon>Pentapetalae</taxon>
        <taxon>asterids</taxon>
        <taxon>lamiids</taxon>
        <taxon>Solanales</taxon>
        <taxon>Convolvulaceae</taxon>
        <taxon>Cuscuteae</taxon>
        <taxon>Cuscuta</taxon>
        <taxon>Cuscuta subgen. Cuscuta</taxon>
    </lineage>
</organism>
<proteinExistence type="inferred from homology"/>
<comment type="function">
    <text evidence="7">Cotranslationally removes the N-terminal methionine from nascent proteins. The N-terminal methionine is often cleaved when the second residue in the primary sequence is small and uncharged (Met-Ala-, Cys, Gly, Pro, Ser, Thr, or Val).</text>
</comment>
<dbReference type="PROSITE" id="PS00680">
    <property type="entry name" value="MAP_1"/>
    <property type="match status" value="1"/>
</dbReference>
<dbReference type="InterPro" id="IPR002467">
    <property type="entry name" value="Pept_M24A_MAP1"/>
</dbReference>
<dbReference type="PRINTS" id="PR00599">
    <property type="entry name" value="MAPEPTIDASE"/>
</dbReference>
<comment type="cofactor">
    <cofactor evidence="6">
        <name>Co(2+)</name>
        <dbReference type="ChEBI" id="CHEBI:48828"/>
    </cofactor>
    <cofactor evidence="6">
        <name>Zn(2+)</name>
        <dbReference type="ChEBI" id="CHEBI:29105"/>
    </cofactor>
    <cofactor evidence="6">
        <name>Mn(2+)</name>
        <dbReference type="ChEBI" id="CHEBI:29035"/>
    </cofactor>
    <cofactor evidence="6">
        <name>Fe(2+)</name>
        <dbReference type="ChEBI" id="CHEBI:29033"/>
    </cofactor>
    <text evidence="6">Binds 2 divalent metal cations per subunit. Has a high-affinity and a low affinity metal-binding site. The true nature of the physiological cofactor is under debate. The enzyme is active with cobalt, zinc, manganese or divalent iron ions. Most likely, methionine aminopeptidases function as mononuclear Fe(2+)-metalloproteases under physiological conditions, and the catalytically relevant metal-binding site has been assigned to the histidine-containing high-affinity site.</text>
</comment>
<dbReference type="Pfam" id="PF00557">
    <property type="entry name" value="Peptidase_M24"/>
    <property type="match status" value="1"/>
</dbReference>
<dbReference type="SUPFAM" id="SSF55920">
    <property type="entry name" value="Creatinase/aminopeptidase"/>
    <property type="match status" value="1"/>
</dbReference>
<evidence type="ECO:0000313" key="10">
    <source>
        <dbReference type="Proteomes" id="UP001152484"/>
    </source>
</evidence>
<dbReference type="FunFam" id="3.90.230.10:FF:000011">
    <property type="entry name" value="Methionine aminopeptidase"/>
    <property type="match status" value="1"/>
</dbReference>
<keyword evidence="2 6" id="KW-0645">Protease</keyword>
<comment type="similarity">
    <text evidence="6">Belongs to the peptidase M24A family. Methionine aminopeptidase type 1 subfamily.</text>
</comment>
<keyword evidence="3 6" id="KW-0479">Metal-binding</keyword>
<evidence type="ECO:0000313" key="9">
    <source>
        <dbReference type="EMBL" id="CAH9103565.1"/>
    </source>
</evidence>
<dbReference type="AlphaFoldDB" id="A0A9P1EFV5"/>
<evidence type="ECO:0000256" key="3">
    <source>
        <dbReference type="ARBA" id="ARBA00022723"/>
    </source>
</evidence>
<feature type="binding site" evidence="6">
    <location>
        <position position="299"/>
    </location>
    <ligand>
        <name>substrate</name>
    </ligand>
</feature>
<dbReference type="GO" id="GO:0070006">
    <property type="term" value="F:metalloaminopeptidase activity"/>
    <property type="evidence" value="ECO:0007669"/>
    <property type="project" value="UniProtKB-UniRule"/>
</dbReference>
<feature type="binding site" evidence="6">
    <location>
        <position position="324"/>
    </location>
    <ligand>
        <name>a divalent metal cation</name>
        <dbReference type="ChEBI" id="CHEBI:60240"/>
        <label>2</label>
        <note>catalytic</note>
    </ligand>
</feature>
<keyword evidence="5" id="KW-0809">Transit peptide</keyword>
<dbReference type="PANTHER" id="PTHR43330">
    <property type="entry name" value="METHIONINE AMINOPEPTIDASE"/>
    <property type="match status" value="1"/>
</dbReference>
<accession>A0A9P1EFV5</accession>
<dbReference type="GO" id="GO:0009507">
    <property type="term" value="C:chloroplast"/>
    <property type="evidence" value="ECO:0007669"/>
    <property type="project" value="TreeGrafter"/>
</dbReference>
<feature type="domain" description="Peptidase M24" evidence="8">
    <location>
        <begin position="136"/>
        <end position="362"/>
    </location>
</feature>
<dbReference type="OrthoDB" id="3209743at2759"/>
<feature type="binding site" evidence="6">
    <location>
        <position position="218"/>
    </location>
    <ligand>
        <name>a divalent metal cation</name>
        <dbReference type="ChEBI" id="CHEBI:60240"/>
        <label>1</label>
    </ligand>
</feature>
<feature type="binding site" evidence="6">
    <location>
        <position position="229"/>
    </location>
    <ligand>
        <name>a divalent metal cation</name>
        <dbReference type="ChEBI" id="CHEBI:60240"/>
        <label>2</label>
        <note>catalytic</note>
    </ligand>
</feature>
<feature type="binding site" evidence="6">
    <location>
        <position position="201"/>
    </location>
    <ligand>
        <name>substrate</name>
    </ligand>
</feature>
<gene>
    <name evidence="9" type="ORF">CEURO_LOCUS16176</name>
</gene>
<feature type="binding site" evidence="6">
    <location>
        <position position="292"/>
    </location>
    <ligand>
        <name>a divalent metal cation</name>
        <dbReference type="ChEBI" id="CHEBI:60240"/>
        <label>2</label>
        <note>catalytic</note>
    </ligand>
</feature>
<dbReference type="InterPro" id="IPR036005">
    <property type="entry name" value="Creatinase/aminopeptidase-like"/>
</dbReference>
<reference evidence="9" key="1">
    <citation type="submission" date="2022-07" db="EMBL/GenBank/DDBJ databases">
        <authorList>
            <person name="Macas J."/>
            <person name="Novak P."/>
            <person name="Neumann P."/>
        </authorList>
    </citation>
    <scope>NUCLEOTIDE SEQUENCE</scope>
</reference>
<dbReference type="NCBIfam" id="TIGR00500">
    <property type="entry name" value="met_pdase_I"/>
    <property type="match status" value="1"/>
</dbReference>
<dbReference type="Proteomes" id="UP001152484">
    <property type="component" value="Unassembled WGS sequence"/>
</dbReference>
<protein>
    <recommendedName>
        <fullName evidence="7">Methionine aminopeptidase</fullName>
        <ecNumber evidence="7">3.4.11.18</ecNumber>
    </recommendedName>
</protein>
<sequence length="371" mass="40974">MALLTSLSLTRTATPTSLSTSTRIFYDHVNLRSSSSSFSGSRQLPLSGMPFFGHFQKQFVVYAKRLSGLEEALRMKRERELKGSNSTQRRVPLKRGRVSPELLVPDHIVKPPYVGSRELPEIANEHQIHDAEGISRMRAAGELAARVLEYAGTLVRPSVTTNEIDQAVHQMIIDAGAYPSPLGYGGFPKSVCTSVNECMCHGIPDSRQLQDGDIINIDVTVYLNGYHGDTSKTFLCGNVSEPVKRLVKVTEECLHRGIAVCRDGALFRKIGKRISEHAERFGYSVVDRFVGHGVGTVFHSEPLIFHHRNDQSGSMVEGETFTIEPILTSGSRECVTWEDNWTTLTADGSPAAQFEHTILITKTGAEILTKC</sequence>
<keyword evidence="1 6" id="KW-0031">Aminopeptidase</keyword>
<keyword evidence="4 6" id="KW-0378">Hydrolase</keyword>
<dbReference type="CDD" id="cd01086">
    <property type="entry name" value="MetAP1"/>
    <property type="match status" value="1"/>
</dbReference>
<feature type="binding site" evidence="6">
    <location>
        <position position="229"/>
    </location>
    <ligand>
        <name>a divalent metal cation</name>
        <dbReference type="ChEBI" id="CHEBI:60240"/>
        <label>1</label>
    </ligand>
</feature>
<dbReference type="HAMAP" id="MF_01974">
    <property type="entry name" value="MetAP_1"/>
    <property type="match status" value="1"/>
</dbReference>
<dbReference type="EC" id="3.4.11.18" evidence="7"/>
<dbReference type="GO" id="GO:0046872">
    <property type="term" value="F:metal ion binding"/>
    <property type="evidence" value="ECO:0007669"/>
    <property type="project" value="UniProtKB-UniRule"/>
</dbReference>
<feature type="binding site" evidence="6">
    <location>
        <position position="355"/>
    </location>
    <ligand>
        <name>a divalent metal cation</name>
        <dbReference type="ChEBI" id="CHEBI:60240"/>
        <label>2</label>
        <note>catalytic</note>
    </ligand>
</feature>
<evidence type="ECO:0000256" key="4">
    <source>
        <dbReference type="ARBA" id="ARBA00022801"/>
    </source>
</evidence>